<dbReference type="AlphaFoldDB" id="A0AAV7FCL4"/>
<feature type="domain" description="Peptidase A1" evidence="12">
    <location>
        <begin position="66"/>
        <end position="413"/>
    </location>
</feature>
<evidence type="ECO:0000313" key="14">
    <source>
        <dbReference type="Proteomes" id="UP000825729"/>
    </source>
</evidence>
<dbReference type="PROSITE" id="PS51767">
    <property type="entry name" value="PEPTIDASE_A1"/>
    <property type="match status" value="1"/>
</dbReference>
<evidence type="ECO:0000256" key="8">
    <source>
        <dbReference type="ARBA" id="ARBA00077656"/>
    </source>
</evidence>
<dbReference type="InterPro" id="IPR001969">
    <property type="entry name" value="Aspartic_peptidase_AS"/>
</dbReference>
<name>A0AAV7FCL4_ARIFI</name>
<dbReference type="InterPro" id="IPR033121">
    <property type="entry name" value="PEPTIDASE_A1"/>
</dbReference>
<dbReference type="InterPro" id="IPR021109">
    <property type="entry name" value="Peptidase_aspartic_dom_sf"/>
</dbReference>
<evidence type="ECO:0000256" key="11">
    <source>
        <dbReference type="SAM" id="SignalP"/>
    </source>
</evidence>
<evidence type="ECO:0000256" key="1">
    <source>
        <dbReference type="ARBA" id="ARBA00007447"/>
    </source>
</evidence>
<dbReference type="PANTHER" id="PTHR13683:SF800">
    <property type="entry name" value="EUKARYOTIC ASPARTYL PROTEASE FAMILY PROTEIN"/>
    <property type="match status" value="1"/>
</dbReference>
<dbReference type="SUPFAM" id="SSF50630">
    <property type="entry name" value="Acid proteases"/>
    <property type="match status" value="1"/>
</dbReference>
<dbReference type="InterPro" id="IPR032861">
    <property type="entry name" value="TAXi_N"/>
</dbReference>
<evidence type="ECO:0000256" key="7">
    <source>
        <dbReference type="ARBA" id="ARBA00068871"/>
    </source>
</evidence>
<dbReference type="Pfam" id="PF14543">
    <property type="entry name" value="TAXi_N"/>
    <property type="match status" value="1"/>
</dbReference>
<sequence>MAAKALMLLLCAVVLSLGFPPSCSQQQQQQQQQRRQPFAGNKLPNPISSSTAVFKVNGNVYPHGVYYVTVYIGDPPKPYYLDIDTGSDLTWLQCDAPCISCTPGLPHPLYKPRKRNIVPCKDTACQSLHSQHPYPPCINDDDQCDYQIEYADQASSLGVLVRDSFLLQFANGSISRPYLVLGCGYDQKSSTVASHAPLDGVLGVGLGKSSMMSQLSGHGLIKNVFAHCFGPKGGYLFFGDGLIPRGVTWTPLTRNKDMHSASPGPANLILERSSNVIKDLTVVFDSGSSYTYFSDRAYKPVVSTVTRGLSGKFKEALEDKTLPLCWKGPKRLKSVAEMNKYAKLMPLVLGFGKKAQLEIPPENYLIVSDQGNVCLGILNGTEMGLNDLNIIGDVSMQNLIVIYDNENRQIGWIPADCDRLHNAEETIFYSNGGDDEGFLQGISRPYPSTWESYL</sequence>
<dbReference type="Gene3D" id="2.40.70.10">
    <property type="entry name" value="Acid Proteases"/>
    <property type="match status" value="2"/>
</dbReference>
<dbReference type="FunFam" id="2.40.70.10:FF:000027">
    <property type="entry name" value="Aspartic proteinase Asp1 isoform A"/>
    <property type="match status" value="1"/>
</dbReference>
<dbReference type="FunFam" id="2.40.70.10:FF:000015">
    <property type="entry name" value="Aspartyl protease family protein"/>
    <property type="match status" value="1"/>
</dbReference>
<protein>
    <recommendedName>
        <fullName evidence="7">Aspartic proteinase Asp1</fullName>
    </recommendedName>
    <alternativeName>
        <fullName evidence="8">Nucellin-like protein</fullName>
    </alternativeName>
</protein>
<keyword evidence="14" id="KW-1185">Reference proteome</keyword>
<keyword evidence="2 10" id="KW-0645">Protease</keyword>
<feature type="active site" evidence="9">
    <location>
        <position position="84"/>
    </location>
</feature>
<accession>A0AAV7FCL4</accession>
<dbReference type="PANTHER" id="PTHR13683">
    <property type="entry name" value="ASPARTYL PROTEASES"/>
    <property type="match status" value="1"/>
</dbReference>
<dbReference type="PROSITE" id="PS00141">
    <property type="entry name" value="ASP_PROTEASE"/>
    <property type="match status" value="1"/>
</dbReference>
<evidence type="ECO:0000256" key="6">
    <source>
        <dbReference type="ARBA" id="ARBA00022801"/>
    </source>
</evidence>
<organism evidence="13 14">
    <name type="scientific">Aristolochia fimbriata</name>
    <name type="common">White veined hardy Dutchman's pipe vine</name>
    <dbReference type="NCBI Taxonomy" id="158543"/>
    <lineage>
        <taxon>Eukaryota</taxon>
        <taxon>Viridiplantae</taxon>
        <taxon>Streptophyta</taxon>
        <taxon>Embryophyta</taxon>
        <taxon>Tracheophyta</taxon>
        <taxon>Spermatophyta</taxon>
        <taxon>Magnoliopsida</taxon>
        <taxon>Magnoliidae</taxon>
        <taxon>Piperales</taxon>
        <taxon>Aristolochiaceae</taxon>
        <taxon>Aristolochia</taxon>
    </lineage>
</organism>
<dbReference type="GO" id="GO:0004190">
    <property type="term" value="F:aspartic-type endopeptidase activity"/>
    <property type="evidence" value="ECO:0007669"/>
    <property type="project" value="UniProtKB-KW"/>
</dbReference>
<reference evidence="13 14" key="1">
    <citation type="submission" date="2021-07" db="EMBL/GenBank/DDBJ databases">
        <title>The Aristolochia fimbriata genome: insights into angiosperm evolution, floral development and chemical biosynthesis.</title>
        <authorList>
            <person name="Jiao Y."/>
        </authorList>
    </citation>
    <scope>NUCLEOTIDE SEQUENCE [LARGE SCALE GENOMIC DNA]</scope>
    <source>
        <strain evidence="13">IBCAS-2021</strain>
        <tissue evidence="13">Leaf</tissue>
    </source>
</reference>
<dbReference type="GO" id="GO:0006508">
    <property type="term" value="P:proteolysis"/>
    <property type="evidence" value="ECO:0007669"/>
    <property type="project" value="UniProtKB-KW"/>
</dbReference>
<dbReference type="PRINTS" id="PR00792">
    <property type="entry name" value="PEPSIN"/>
</dbReference>
<evidence type="ECO:0000259" key="12">
    <source>
        <dbReference type="PROSITE" id="PS51767"/>
    </source>
</evidence>
<feature type="chain" id="PRO_5043473688" description="Aspartic proteinase Asp1" evidence="11">
    <location>
        <begin position="19"/>
        <end position="454"/>
    </location>
</feature>
<evidence type="ECO:0000313" key="13">
    <source>
        <dbReference type="EMBL" id="KAG9458947.1"/>
    </source>
</evidence>
<dbReference type="EMBL" id="JAINDJ010000002">
    <property type="protein sequence ID" value="KAG9458947.1"/>
    <property type="molecule type" value="Genomic_DNA"/>
</dbReference>
<keyword evidence="6 10" id="KW-0378">Hydrolase</keyword>
<feature type="signal peptide" evidence="11">
    <location>
        <begin position="1"/>
        <end position="18"/>
    </location>
</feature>
<dbReference type="Proteomes" id="UP000825729">
    <property type="component" value="Unassembled WGS sequence"/>
</dbReference>
<proteinExistence type="inferred from homology"/>
<dbReference type="InterPro" id="IPR032799">
    <property type="entry name" value="TAXi_C"/>
</dbReference>
<evidence type="ECO:0000256" key="3">
    <source>
        <dbReference type="ARBA" id="ARBA00022729"/>
    </source>
</evidence>
<gene>
    <name evidence="13" type="ORF">H6P81_003455</name>
</gene>
<evidence type="ECO:0000256" key="10">
    <source>
        <dbReference type="RuleBase" id="RU000454"/>
    </source>
</evidence>
<evidence type="ECO:0000256" key="5">
    <source>
        <dbReference type="ARBA" id="ARBA00022750"/>
    </source>
</evidence>
<keyword evidence="3 11" id="KW-0732">Signal</keyword>
<dbReference type="Pfam" id="PF14541">
    <property type="entry name" value="TAXi_C"/>
    <property type="match status" value="1"/>
</dbReference>
<evidence type="ECO:0000256" key="2">
    <source>
        <dbReference type="ARBA" id="ARBA00022670"/>
    </source>
</evidence>
<comment type="caution">
    <text evidence="13">The sequence shown here is derived from an EMBL/GenBank/DDBJ whole genome shotgun (WGS) entry which is preliminary data.</text>
</comment>
<dbReference type="InterPro" id="IPR001461">
    <property type="entry name" value="Aspartic_peptidase_A1"/>
</dbReference>
<evidence type="ECO:0000256" key="4">
    <source>
        <dbReference type="ARBA" id="ARBA00022737"/>
    </source>
</evidence>
<comment type="similarity">
    <text evidence="1 10">Belongs to the peptidase A1 family.</text>
</comment>
<feature type="active site" evidence="9">
    <location>
        <position position="285"/>
    </location>
</feature>
<evidence type="ECO:0000256" key="9">
    <source>
        <dbReference type="PIRSR" id="PIRSR601461-1"/>
    </source>
</evidence>
<keyword evidence="4" id="KW-0677">Repeat</keyword>
<keyword evidence="5 10" id="KW-0064">Aspartyl protease</keyword>